<evidence type="ECO:0000256" key="2">
    <source>
        <dbReference type="ARBA" id="ARBA00023235"/>
    </source>
</evidence>
<dbReference type="Pfam" id="PF00849">
    <property type="entry name" value="PseudoU_synth_2"/>
    <property type="match status" value="1"/>
</dbReference>
<evidence type="ECO:0000256" key="1">
    <source>
        <dbReference type="ARBA" id="ARBA00022694"/>
    </source>
</evidence>
<gene>
    <name evidence="11" type="ORF">SAMN06296036_104182</name>
</gene>
<comment type="function">
    <text evidence="4">Responsible for synthesis of pseudouridine from uracil-65 in transfer RNAs.</text>
</comment>
<dbReference type="GO" id="GO:0000455">
    <property type="term" value="P:enzyme-directed rRNA pseudouridine synthesis"/>
    <property type="evidence" value="ECO:0007669"/>
    <property type="project" value="TreeGrafter"/>
</dbReference>
<dbReference type="Proteomes" id="UP000192907">
    <property type="component" value="Unassembled WGS sequence"/>
</dbReference>
<evidence type="ECO:0000256" key="8">
    <source>
        <dbReference type="ARBA" id="ARBA00041975"/>
    </source>
</evidence>
<keyword evidence="2" id="KW-0413">Isomerase</keyword>
<dbReference type="RefSeq" id="WP_132316698.1">
    <property type="nucleotide sequence ID" value="NZ_FWZT01000004.1"/>
</dbReference>
<evidence type="ECO:0000256" key="5">
    <source>
        <dbReference type="ARBA" id="ARBA00038943"/>
    </source>
</evidence>
<feature type="domain" description="Pseudouridine synthase RsuA/RluA-like" evidence="10">
    <location>
        <begin position="18"/>
        <end position="168"/>
    </location>
</feature>
<evidence type="ECO:0000256" key="9">
    <source>
        <dbReference type="ARBA" id="ARBA00043049"/>
    </source>
</evidence>
<dbReference type="OrthoDB" id="5290608at2"/>
<dbReference type="PANTHER" id="PTHR21600:SF56">
    <property type="entry name" value="TRNA PSEUDOURIDINE SYNTHASE C"/>
    <property type="match status" value="1"/>
</dbReference>
<evidence type="ECO:0000259" key="10">
    <source>
        <dbReference type="Pfam" id="PF00849"/>
    </source>
</evidence>
<proteinExistence type="predicted"/>
<dbReference type="InterPro" id="IPR006224">
    <property type="entry name" value="PsdUridine_synth_RluA-like_CS"/>
</dbReference>
<dbReference type="InterPro" id="IPR006145">
    <property type="entry name" value="PsdUridine_synth_RsuA/RluA"/>
</dbReference>
<dbReference type="SUPFAM" id="SSF55120">
    <property type="entry name" value="Pseudouridine synthase"/>
    <property type="match status" value="1"/>
</dbReference>
<accession>A0A1Y6BK50</accession>
<protein>
    <recommendedName>
        <fullName evidence="6">tRNA pseudouridine synthase C</fullName>
        <ecNumber evidence="5">5.4.99.26</ecNumber>
    </recommendedName>
    <alternativeName>
        <fullName evidence="8">tRNA pseudouridine(65) synthase</fullName>
    </alternativeName>
    <alternativeName>
        <fullName evidence="9">tRNA pseudouridylate synthase C</fullName>
    </alternativeName>
    <alternativeName>
        <fullName evidence="7">tRNA-uridine isomerase C</fullName>
    </alternativeName>
</protein>
<keyword evidence="12" id="KW-1185">Reference proteome</keyword>
<dbReference type="GO" id="GO:0008033">
    <property type="term" value="P:tRNA processing"/>
    <property type="evidence" value="ECO:0007669"/>
    <property type="project" value="UniProtKB-KW"/>
</dbReference>
<evidence type="ECO:0000313" key="12">
    <source>
        <dbReference type="Proteomes" id="UP000192907"/>
    </source>
</evidence>
<dbReference type="InterPro" id="IPR050188">
    <property type="entry name" value="RluA_PseudoU_synthase"/>
</dbReference>
<dbReference type="STRING" id="1513793.SAMN06296036_104182"/>
<organism evidence="11 12">
    <name type="scientific">Pseudobacteriovorax antillogorgiicola</name>
    <dbReference type="NCBI Taxonomy" id="1513793"/>
    <lineage>
        <taxon>Bacteria</taxon>
        <taxon>Pseudomonadati</taxon>
        <taxon>Bdellovibrionota</taxon>
        <taxon>Oligoflexia</taxon>
        <taxon>Oligoflexales</taxon>
        <taxon>Pseudobacteriovoracaceae</taxon>
        <taxon>Pseudobacteriovorax</taxon>
    </lineage>
</organism>
<dbReference type="InterPro" id="IPR020103">
    <property type="entry name" value="PsdUridine_synth_cat_dom_sf"/>
</dbReference>
<evidence type="ECO:0000256" key="4">
    <source>
        <dbReference type="ARBA" id="ARBA00037670"/>
    </source>
</evidence>
<name>A0A1Y6BK50_9BACT</name>
<dbReference type="PROSITE" id="PS01129">
    <property type="entry name" value="PSI_RLU"/>
    <property type="match status" value="1"/>
</dbReference>
<dbReference type="EC" id="5.4.99.26" evidence="5"/>
<dbReference type="Gene3D" id="3.30.2350.10">
    <property type="entry name" value="Pseudouridine synthase"/>
    <property type="match status" value="1"/>
</dbReference>
<evidence type="ECO:0000256" key="6">
    <source>
        <dbReference type="ARBA" id="ARBA00040675"/>
    </source>
</evidence>
<keyword evidence="1" id="KW-0819">tRNA processing</keyword>
<sequence length="231" mass="27006">MIVPCSNEDIPILKETKDLIAIQKPSGYLVHRSPLDQEKERLILQLLRRKLGYHLYPVHRLDKPTSGVLVLAKSSEAASEMGELFRSHQVKKIYHALVRGWLAEPLLLDYPLKHPDTGAIQECQTRFETVAEYTLPFPIDRFPEARYSLLQIEPKHGRRHQIRRHLKHLGHPIIGDTKYGKGNHNRLFRDQLGWQRLLLHCSELSFPWQGQELTITSYDQKESWHRSLSQF</sequence>
<dbReference type="GO" id="GO:0003723">
    <property type="term" value="F:RNA binding"/>
    <property type="evidence" value="ECO:0007669"/>
    <property type="project" value="InterPro"/>
</dbReference>
<dbReference type="AlphaFoldDB" id="A0A1Y6BK50"/>
<dbReference type="GO" id="GO:0160149">
    <property type="term" value="F:tRNA pseudouridine(65) synthase activity"/>
    <property type="evidence" value="ECO:0007669"/>
    <property type="project" value="UniProtKB-EC"/>
</dbReference>
<dbReference type="PANTHER" id="PTHR21600">
    <property type="entry name" value="MITOCHONDRIAL RNA PSEUDOURIDINE SYNTHASE"/>
    <property type="match status" value="1"/>
</dbReference>
<evidence type="ECO:0000256" key="3">
    <source>
        <dbReference type="ARBA" id="ARBA00036607"/>
    </source>
</evidence>
<reference evidence="12" key="1">
    <citation type="submission" date="2017-04" db="EMBL/GenBank/DDBJ databases">
        <authorList>
            <person name="Varghese N."/>
            <person name="Submissions S."/>
        </authorList>
    </citation>
    <scope>NUCLEOTIDE SEQUENCE [LARGE SCALE GENOMIC DNA]</scope>
    <source>
        <strain evidence="12">RKEM611</strain>
    </source>
</reference>
<comment type="catalytic activity">
    <reaction evidence="3">
        <text>uridine(65) in tRNA = pseudouridine(65) in tRNA</text>
        <dbReference type="Rhea" id="RHEA:42536"/>
        <dbReference type="Rhea" id="RHEA-COMP:10103"/>
        <dbReference type="Rhea" id="RHEA-COMP:10104"/>
        <dbReference type="ChEBI" id="CHEBI:65314"/>
        <dbReference type="ChEBI" id="CHEBI:65315"/>
        <dbReference type="EC" id="5.4.99.26"/>
    </reaction>
</comment>
<dbReference type="EMBL" id="FWZT01000004">
    <property type="protein sequence ID" value="SMF06995.1"/>
    <property type="molecule type" value="Genomic_DNA"/>
</dbReference>
<evidence type="ECO:0000313" key="11">
    <source>
        <dbReference type="EMBL" id="SMF06995.1"/>
    </source>
</evidence>
<evidence type="ECO:0000256" key="7">
    <source>
        <dbReference type="ARBA" id="ARBA00041803"/>
    </source>
</evidence>